<dbReference type="GO" id="GO:0003700">
    <property type="term" value="F:DNA-binding transcription factor activity"/>
    <property type="evidence" value="ECO:0007669"/>
    <property type="project" value="InterPro"/>
</dbReference>
<dbReference type="InterPro" id="IPR036390">
    <property type="entry name" value="WH_DNA-bd_sf"/>
</dbReference>
<dbReference type="AlphaFoldDB" id="A0A7T6VM34"/>
<evidence type="ECO:0000313" key="6">
    <source>
        <dbReference type="EMBL" id="QQK06457.1"/>
    </source>
</evidence>
<protein>
    <submittedName>
        <fullName evidence="6">LysR family transcriptional regulator</fullName>
    </submittedName>
</protein>
<dbReference type="EMBL" id="CP066770">
    <property type="protein sequence ID" value="QQK06457.1"/>
    <property type="molecule type" value="Genomic_DNA"/>
</dbReference>
<gene>
    <name evidence="6" type="ORF">JFN94_21750</name>
</gene>
<proteinExistence type="inferred from homology"/>
<dbReference type="Gene3D" id="1.10.10.10">
    <property type="entry name" value="Winged helix-like DNA-binding domain superfamily/Winged helix DNA-binding domain"/>
    <property type="match status" value="1"/>
</dbReference>
<feature type="domain" description="HTH lysR-type" evidence="5">
    <location>
        <begin position="4"/>
        <end position="61"/>
    </location>
</feature>
<organism evidence="6 7">
    <name type="scientific">Burkholderia anthina</name>
    <dbReference type="NCBI Taxonomy" id="179879"/>
    <lineage>
        <taxon>Bacteria</taxon>
        <taxon>Pseudomonadati</taxon>
        <taxon>Pseudomonadota</taxon>
        <taxon>Betaproteobacteria</taxon>
        <taxon>Burkholderiales</taxon>
        <taxon>Burkholderiaceae</taxon>
        <taxon>Burkholderia</taxon>
        <taxon>Burkholderia cepacia complex</taxon>
    </lineage>
</organism>
<dbReference type="Proteomes" id="UP000596205">
    <property type="component" value="Chromosome 2"/>
</dbReference>
<dbReference type="GO" id="GO:0043565">
    <property type="term" value="F:sequence-specific DNA binding"/>
    <property type="evidence" value="ECO:0007669"/>
    <property type="project" value="TreeGrafter"/>
</dbReference>
<evidence type="ECO:0000256" key="2">
    <source>
        <dbReference type="ARBA" id="ARBA00023015"/>
    </source>
</evidence>
<dbReference type="FunFam" id="1.10.10.10:FF:000001">
    <property type="entry name" value="LysR family transcriptional regulator"/>
    <property type="match status" value="1"/>
</dbReference>
<reference evidence="6 7" key="1">
    <citation type="submission" date="2020-12" db="EMBL/GenBank/DDBJ databases">
        <title>Complete genome sequence of Burkholderia anthina BJQ0011.</title>
        <authorList>
            <person name="Xu Y."/>
        </authorList>
    </citation>
    <scope>NUCLEOTIDE SEQUENCE [LARGE SCALE GENOMIC DNA]</scope>
    <source>
        <strain evidence="6 7">BJQ0011</strain>
    </source>
</reference>
<dbReference type="SUPFAM" id="SSF53850">
    <property type="entry name" value="Periplasmic binding protein-like II"/>
    <property type="match status" value="1"/>
</dbReference>
<accession>A0A7T6VM34</accession>
<dbReference type="InterPro" id="IPR036388">
    <property type="entry name" value="WH-like_DNA-bd_sf"/>
</dbReference>
<dbReference type="PANTHER" id="PTHR30537:SF81">
    <property type="entry name" value="TRANSCRIPTIONAL REGULATOR-RELATED"/>
    <property type="match status" value="1"/>
</dbReference>
<evidence type="ECO:0000256" key="1">
    <source>
        <dbReference type="ARBA" id="ARBA00009437"/>
    </source>
</evidence>
<dbReference type="InterPro" id="IPR058163">
    <property type="entry name" value="LysR-type_TF_proteobact-type"/>
</dbReference>
<keyword evidence="4" id="KW-0804">Transcription</keyword>
<dbReference type="KEGG" id="bann:JFN94_21750"/>
<evidence type="ECO:0000259" key="5">
    <source>
        <dbReference type="PROSITE" id="PS50931"/>
    </source>
</evidence>
<keyword evidence="3" id="KW-0238">DNA-binding</keyword>
<dbReference type="Gene3D" id="3.40.190.290">
    <property type="match status" value="1"/>
</dbReference>
<dbReference type="GO" id="GO:0006351">
    <property type="term" value="P:DNA-templated transcription"/>
    <property type="evidence" value="ECO:0007669"/>
    <property type="project" value="TreeGrafter"/>
</dbReference>
<sequence length="320" mass="35001">MKSLNHDDIQAFLLAVERQSISESARRLGLSKSVVSKRISDLERTLGVQLLTRSTRNVTPTESGLTFYRTASDSIRRLIDAAEAIAEQSQGLCGELRITAPISLTRLWLGAAIAQFAAAHPQLRVTLETDDRIVNIGAERFDVAIRSARLPDSMLVARRLAACERVVVCSPGYLAAHGEPRSIDQLLGHKCLNYSNATPSATWSFVTPSGLGKPRSISPASTFLSNNGETLRDAAIQGIGIAMLPRYIADADLRDGRLVRLLAAATPQDETIYAVYPRNPFANHKLKLFIEHVRITLLDPKWPGNDGDDRHTDALAEDAL</sequence>
<dbReference type="InterPro" id="IPR005119">
    <property type="entry name" value="LysR_subst-bd"/>
</dbReference>
<dbReference type="SUPFAM" id="SSF46785">
    <property type="entry name" value="Winged helix' DNA-binding domain"/>
    <property type="match status" value="1"/>
</dbReference>
<dbReference type="PROSITE" id="PS50931">
    <property type="entry name" value="HTH_LYSR"/>
    <property type="match status" value="1"/>
</dbReference>
<dbReference type="RefSeq" id="WP_175786892.1">
    <property type="nucleotide sequence ID" value="NZ_CADEPR010000007.1"/>
</dbReference>
<dbReference type="InterPro" id="IPR000847">
    <property type="entry name" value="LysR_HTH_N"/>
</dbReference>
<name>A0A7T6VM34_9BURK</name>
<dbReference type="Pfam" id="PF03466">
    <property type="entry name" value="LysR_substrate"/>
    <property type="match status" value="1"/>
</dbReference>
<comment type="similarity">
    <text evidence="1">Belongs to the LysR transcriptional regulatory family.</text>
</comment>
<keyword evidence="2" id="KW-0805">Transcription regulation</keyword>
<evidence type="ECO:0000256" key="4">
    <source>
        <dbReference type="ARBA" id="ARBA00023163"/>
    </source>
</evidence>
<evidence type="ECO:0000256" key="3">
    <source>
        <dbReference type="ARBA" id="ARBA00023125"/>
    </source>
</evidence>
<dbReference type="CDD" id="cd08422">
    <property type="entry name" value="PBP2_CrgA_like"/>
    <property type="match status" value="1"/>
</dbReference>
<dbReference type="PANTHER" id="PTHR30537">
    <property type="entry name" value="HTH-TYPE TRANSCRIPTIONAL REGULATOR"/>
    <property type="match status" value="1"/>
</dbReference>
<dbReference type="Pfam" id="PF00126">
    <property type="entry name" value="HTH_1"/>
    <property type="match status" value="1"/>
</dbReference>
<evidence type="ECO:0000313" key="7">
    <source>
        <dbReference type="Proteomes" id="UP000596205"/>
    </source>
</evidence>
<dbReference type="FunFam" id="3.40.190.290:FF:000001">
    <property type="entry name" value="Transcriptional regulator, LysR family"/>
    <property type="match status" value="1"/>
</dbReference>